<dbReference type="InterPro" id="IPR017441">
    <property type="entry name" value="Protein_kinase_ATP_BS"/>
</dbReference>
<name>A0A4Y7LGW7_PAPSO</name>
<feature type="domain" description="Protein kinase" evidence="7">
    <location>
        <begin position="11"/>
        <end position="271"/>
    </location>
</feature>
<proteinExistence type="inferred from homology"/>
<evidence type="ECO:0000256" key="4">
    <source>
        <dbReference type="ARBA" id="ARBA00022840"/>
    </source>
</evidence>
<dbReference type="Pfam" id="PF00069">
    <property type="entry name" value="Pkinase"/>
    <property type="match status" value="1"/>
</dbReference>
<evidence type="ECO:0000256" key="3">
    <source>
        <dbReference type="ARBA" id="ARBA00022777"/>
    </source>
</evidence>
<dbReference type="CDD" id="cd06606">
    <property type="entry name" value="STKc_MAPKKK"/>
    <property type="match status" value="1"/>
</dbReference>
<evidence type="ECO:0000313" key="9">
    <source>
        <dbReference type="Proteomes" id="UP000316621"/>
    </source>
</evidence>
<dbReference type="Gene3D" id="1.10.510.10">
    <property type="entry name" value="Transferase(Phosphotransferase) domain 1"/>
    <property type="match status" value="1"/>
</dbReference>
<keyword evidence="4 5" id="KW-0067">ATP-binding</keyword>
<evidence type="ECO:0000256" key="5">
    <source>
        <dbReference type="PROSITE-ProRule" id="PRU10141"/>
    </source>
</evidence>
<dbReference type="PANTHER" id="PTHR48011">
    <property type="entry name" value="CCR4-NOT TRANSCRIPTIONAL COMPLEX SUBUNIT CAF120-RELATED"/>
    <property type="match status" value="1"/>
</dbReference>
<keyword evidence="1" id="KW-0808">Transferase</keyword>
<feature type="binding site" evidence="5">
    <location>
        <position position="40"/>
    </location>
    <ligand>
        <name>ATP</name>
        <dbReference type="ChEBI" id="CHEBI:30616"/>
    </ligand>
</feature>
<comment type="similarity">
    <text evidence="6">Belongs to the protein kinase superfamily.</text>
</comment>
<keyword evidence="3" id="KW-0418">Kinase</keyword>
<dbReference type="SMART" id="SM00220">
    <property type="entry name" value="S_TKc"/>
    <property type="match status" value="1"/>
</dbReference>
<keyword evidence="2 5" id="KW-0547">Nucleotide-binding</keyword>
<dbReference type="InterPro" id="IPR008271">
    <property type="entry name" value="Ser/Thr_kinase_AS"/>
</dbReference>
<gene>
    <name evidence="8" type="ORF">C5167_047271</name>
</gene>
<organism evidence="8 9">
    <name type="scientific">Papaver somniferum</name>
    <name type="common">Opium poppy</name>
    <dbReference type="NCBI Taxonomy" id="3469"/>
    <lineage>
        <taxon>Eukaryota</taxon>
        <taxon>Viridiplantae</taxon>
        <taxon>Streptophyta</taxon>
        <taxon>Embryophyta</taxon>
        <taxon>Tracheophyta</taxon>
        <taxon>Spermatophyta</taxon>
        <taxon>Magnoliopsida</taxon>
        <taxon>Ranunculales</taxon>
        <taxon>Papaveraceae</taxon>
        <taxon>Papaveroideae</taxon>
        <taxon>Papaver</taxon>
    </lineage>
</organism>
<dbReference type="Proteomes" id="UP000316621">
    <property type="component" value="Chromosome 11"/>
</dbReference>
<dbReference type="GO" id="GO:0004674">
    <property type="term" value="F:protein serine/threonine kinase activity"/>
    <property type="evidence" value="ECO:0007669"/>
    <property type="project" value="UniProtKB-KW"/>
</dbReference>
<dbReference type="Gramene" id="RZC84486">
    <property type="protein sequence ID" value="RZC84486"/>
    <property type="gene ID" value="C5167_047271"/>
</dbReference>
<accession>A0A4Y7LGW7</accession>
<dbReference type="InterPro" id="IPR000719">
    <property type="entry name" value="Prot_kinase_dom"/>
</dbReference>
<dbReference type="STRING" id="3469.A0A4Y7LGW7"/>
<dbReference type="AlphaFoldDB" id="A0A4Y7LGW7"/>
<dbReference type="GO" id="GO:0007165">
    <property type="term" value="P:signal transduction"/>
    <property type="evidence" value="ECO:0007669"/>
    <property type="project" value="TreeGrafter"/>
</dbReference>
<dbReference type="OMA" id="EWLRGKC"/>
<evidence type="ECO:0000256" key="2">
    <source>
        <dbReference type="ARBA" id="ARBA00022741"/>
    </source>
</evidence>
<evidence type="ECO:0000259" key="7">
    <source>
        <dbReference type="PROSITE" id="PS50011"/>
    </source>
</evidence>
<dbReference type="InterPro" id="IPR052751">
    <property type="entry name" value="Plant_MAPKKK"/>
</dbReference>
<dbReference type="GO" id="GO:0005524">
    <property type="term" value="F:ATP binding"/>
    <property type="evidence" value="ECO:0007669"/>
    <property type="project" value="UniProtKB-UniRule"/>
</dbReference>
<dbReference type="EMBL" id="CM010725">
    <property type="protein sequence ID" value="RZC84486.1"/>
    <property type="molecule type" value="Genomic_DNA"/>
</dbReference>
<dbReference type="FunFam" id="1.10.510.10:FF:001090">
    <property type="entry name" value="Serine threonine protein kinase putative"/>
    <property type="match status" value="1"/>
</dbReference>
<evidence type="ECO:0000256" key="1">
    <source>
        <dbReference type="ARBA" id="ARBA00022679"/>
    </source>
</evidence>
<dbReference type="SUPFAM" id="SSF56112">
    <property type="entry name" value="Protein kinase-like (PK-like)"/>
    <property type="match status" value="1"/>
</dbReference>
<dbReference type="PROSITE" id="PS50011">
    <property type="entry name" value="PROTEIN_KINASE_DOM"/>
    <property type="match status" value="1"/>
</dbReference>
<protein>
    <recommendedName>
        <fullName evidence="7">Protein kinase domain-containing protein</fullName>
    </recommendedName>
</protein>
<dbReference type="PROSITE" id="PS00108">
    <property type="entry name" value="PROTEIN_KINASE_ST"/>
    <property type="match status" value="1"/>
</dbReference>
<evidence type="ECO:0000313" key="8">
    <source>
        <dbReference type="EMBL" id="RZC84486.1"/>
    </source>
</evidence>
<evidence type="ECO:0000256" key="6">
    <source>
        <dbReference type="RuleBase" id="RU000304"/>
    </source>
</evidence>
<sequence length="412" mass="45761">MGSKTQHSLNWVRGKCIGKGSFGTVNLAVNRSSGHTFAVKSVDMNSCHPTHIQSLENEIQILQSLSSPYIVEYLSNDTEIQSSGSAYRNLHMEYMCNGTVSELSEQIYSSNEQMLRSYTRCIVSALQYIHSTGYVHCDVKGKNVLVSSIPGVAKLADFGSAKKISSDRNFGGSIMARGTPLWMAPEVIQQVKQGPESDVWSLGCTVIEMITGKAPWKDSKPTMVYTIGYTNEIPEFPDNISGSCRDFLEKCLRRDPDSRWNCEQLLQHPFLSTDDVDSVNENSPRCVLDWANSEFGDDDIEENNSGSDQNSAISSAKDRISKLASVRRVFWESCDDWEVVRSGFVCDRTETEEDKTVGADSVLSNMISTTEEEVKIRTIPEYSSQVEETERLVLVVSSSIQQGIRRKGGGGF</sequence>
<dbReference type="PANTHER" id="PTHR48011:SF7">
    <property type="entry name" value="F10K1.14 PROTEIN"/>
    <property type="match status" value="1"/>
</dbReference>
<keyword evidence="6" id="KW-0723">Serine/threonine-protein kinase</keyword>
<dbReference type="PROSITE" id="PS00107">
    <property type="entry name" value="PROTEIN_KINASE_ATP"/>
    <property type="match status" value="1"/>
</dbReference>
<reference evidence="8 9" key="1">
    <citation type="journal article" date="2018" name="Science">
        <title>The opium poppy genome and morphinan production.</title>
        <authorList>
            <person name="Guo L."/>
            <person name="Winzer T."/>
            <person name="Yang X."/>
            <person name="Li Y."/>
            <person name="Ning Z."/>
            <person name="He Z."/>
            <person name="Teodor R."/>
            <person name="Lu Y."/>
            <person name="Bowser T.A."/>
            <person name="Graham I.A."/>
            <person name="Ye K."/>
        </authorList>
    </citation>
    <scope>NUCLEOTIDE SEQUENCE [LARGE SCALE GENOMIC DNA]</scope>
    <source>
        <strain evidence="9">cv. HN1</strain>
        <tissue evidence="8">Leaves</tissue>
    </source>
</reference>
<keyword evidence="9" id="KW-1185">Reference proteome</keyword>
<dbReference type="InterPro" id="IPR011009">
    <property type="entry name" value="Kinase-like_dom_sf"/>
</dbReference>